<evidence type="ECO:0000256" key="2">
    <source>
        <dbReference type="ARBA" id="ARBA00012962"/>
    </source>
</evidence>
<dbReference type="Pfam" id="PF01488">
    <property type="entry name" value="Shikimate_DH"/>
    <property type="match status" value="1"/>
</dbReference>
<dbReference type="InterPro" id="IPR006151">
    <property type="entry name" value="Shikm_DH/Glu-tRNA_Rdtase"/>
</dbReference>
<evidence type="ECO:0000259" key="7">
    <source>
        <dbReference type="Pfam" id="PF01488"/>
    </source>
</evidence>
<dbReference type="AlphaFoldDB" id="A0A8G2BG71"/>
<dbReference type="UniPathway" id="UPA00053">
    <property type="reaction ID" value="UER00087"/>
</dbReference>
<dbReference type="OrthoDB" id="7873617at2"/>
<keyword evidence="10" id="KW-1185">Reference proteome</keyword>
<evidence type="ECO:0000256" key="5">
    <source>
        <dbReference type="ARBA" id="ARBA00023141"/>
    </source>
</evidence>
<keyword evidence="5" id="KW-0028">Amino-acid biosynthesis</keyword>
<dbReference type="Pfam" id="PF08501">
    <property type="entry name" value="Shikimate_dh_N"/>
    <property type="match status" value="1"/>
</dbReference>
<dbReference type="InterPro" id="IPR036291">
    <property type="entry name" value="NAD(P)-bd_dom_sf"/>
</dbReference>
<dbReference type="EMBL" id="FNBW01000001">
    <property type="protein sequence ID" value="SDF11964.1"/>
    <property type="molecule type" value="Genomic_DNA"/>
</dbReference>
<proteinExistence type="predicted"/>
<dbReference type="GO" id="GO:0005829">
    <property type="term" value="C:cytosol"/>
    <property type="evidence" value="ECO:0007669"/>
    <property type="project" value="TreeGrafter"/>
</dbReference>
<comment type="catalytic activity">
    <reaction evidence="6">
        <text>shikimate + NADP(+) = 3-dehydroshikimate + NADPH + H(+)</text>
        <dbReference type="Rhea" id="RHEA:17737"/>
        <dbReference type="ChEBI" id="CHEBI:15378"/>
        <dbReference type="ChEBI" id="CHEBI:16630"/>
        <dbReference type="ChEBI" id="CHEBI:36208"/>
        <dbReference type="ChEBI" id="CHEBI:57783"/>
        <dbReference type="ChEBI" id="CHEBI:58349"/>
        <dbReference type="EC" id="1.1.1.25"/>
    </reaction>
</comment>
<feature type="domain" description="Shikimate dehydrogenase substrate binding N-terminal" evidence="8">
    <location>
        <begin position="15"/>
        <end position="98"/>
    </location>
</feature>
<evidence type="ECO:0000256" key="1">
    <source>
        <dbReference type="ARBA" id="ARBA00004871"/>
    </source>
</evidence>
<dbReference type="GO" id="GO:0019632">
    <property type="term" value="P:shikimate metabolic process"/>
    <property type="evidence" value="ECO:0007669"/>
    <property type="project" value="TreeGrafter"/>
</dbReference>
<sequence length="271" mass="28119">MPTLDITGKTAVYGILAHPTDHVRAPQVFNAAYEAAGIDAVLVPLDVTPENLATVVEALKVTRNFHGLTVTVPHKVAMADLCDELAPGGERVGSVNAIRFTEDGRMLGDNFDGKGYVTGMRKAGFDFAGKKVLQLGAGGAGMSIAFSVAEAGAAEIVLANRTVAKAEALGQRVQAAFPGTSVSGVAADADPAGYDVVINTTSLGLHDGDALPVDVDRLSAGTAVSEIIMTPVHTELLKRAEAKGHPIYFGKPMLDEQIKLIGAFMGCPLPD</sequence>
<dbReference type="SUPFAM" id="SSF53223">
    <property type="entry name" value="Aminoacid dehydrogenase-like, N-terminal domain"/>
    <property type="match status" value="1"/>
</dbReference>
<dbReference type="RefSeq" id="WP_093147656.1">
    <property type="nucleotide sequence ID" value="NZ_FNBW01000001.1"/>
</dbReference>
<dbReference type="InterPro" id="IPR013708">
    <property type="entry name" value="Shikimate_DH-bd_N"/>
</dbReference>
<comment type="caution">
    <text evidence="9">The sequence shown here is derived from an EMBL/GenBank/DDBJ whole genome shotgun (WGS) entry which is preliminary data.</text>
</comment>
<accession>A0A8G2BG71</accession>
<dbReference type="PANTHER" id="PTHR21089">
    <property type="entry name" value="SHIKIMATE DEHYDROGENASE"/>
    <property type="match status" value="1"/>
</dbReference>
<evidence type="ECO:0000313" key="9">
    <source>
        <dbReference type="EMBL" id="SDF11964.1"/>
    </source>
</evidence>
<dbReference type="GO" id="GO:0009073">
    <property type="term" value="P:aromatic amino acid family biosynthetic process"/>
    <property type="evidence" value="ECO:0007669"/>
    <property type="project" value="UniProtKB-KW"/>
</dbReference>
<dbReference type="Proteomes" id="UP000198615">
    <property type="component" value="Unassembled WGS sequence"/>
</dbReference>
<evidence type="ECO:0000259" key="8">
    <source>
        <dbReference type="Pfam" id="PF08501"/>
    </source>
</evidence>
<keyword evidence="5" id="KW-0057">Aromatic amino acid biosynthesis</keyword>
<dbReference type="CDD" id="cd01065">
    <property type="entry name" value="NAD_bind_Shikimate_DH"/>
    <property type="match status" value="1"/>
</dbReference>
<name>A0A8G2BG71_9PROT</name>
<dbReference type="Gene3D" id="3.40.50.10860">
    <property type="entry name" value="Leucine Dehydrogenase, chain A, domain 1"/>
    <property type="match status" value="1"/>
</dbReference>
<dbReference type="EC" id="1.1.1.25" evidence="2"/>
<evidence type="ECO:0000256" key="3">
    <source>
        <dbReference type="ARBA" id="ARBA00022857"/>
    </source>
</evidence>
<reference evidence="9 10" key="1">
    <citation type="submission" date="2016-10" db="EMBL/GenBank/DDBJ databases">
        <authorList>
            <person name="Varghese N."/>
            <person name="Submissions S."/>
        </authorList>
    </citation>
    <scope>NUCLEOTIDE SEQUENCE [LARGE SCALE GENOMIC DNA]</scope>
    <source>
        <strain evidence="9 10">DSM 18839</strain>
    </source>
</reference>
<dbReference type="InterPro" id="IPR022893">
    <property type="entry name" value="Shikimate_DH_fam"/>
</dbReference>
<dbReference type="PANTHER" id="PTHR21089:SF1">
    <property type="entry name" value="BIFUNCTIONAL 3-DEHYDROQUINATE DEHYDRATASE_SHIKIMATE DEHYDROGENASE, CHLOROPLASTIC"/>
    <property type="match status" value="1"/>
</dbReference>
<dbReference type="InterPro" id="IPR046346">
    <property type="entry name" value="Aminoacid_DH-like_N_sf"/>
</dbReference>
<keyword evidence="4" id="KW-0560">Oxidoreductase</keyword>
<dbReference type="GO" id="GO:0004764">
    <property type="term" value="F:shikimate 3-dehydrogenase (NADP+) activity"/>
    <property type="evidence" value="ECO:0007669"/>
    <property type="project" value="UniProtKB-EC"/>
</dbReference>
<comment type="pathway">
    <text evidence="1">Metabolic intermediate biosynthesis; chorismate biosynthesis; chorismate from D-erythrose 4-phosphate and phosphoenolpyruvate: step 4/7.</text>
</comment>
<dbReference type="SUPFAM" id="SSF51735">
    <property type="entry name" value="NAD(P)-binding Rossmann-fold domains"/>
    <property type="match status" value="1"/>
</dbReference>
<evidence type="ECO:0000256" key="4">
    <source>
        <dbReference type="ARBA" id="ARBA00023002"/>
    </source>
</evidence>
<dbReference type="GO" id="GO:0009423">
    <property type="term" value="P:chorismate biosynthetic process"/>
    <property type="evidence" value="ECO:0007669"/>
    <property type="project" value="UniProtKB-UniPathway"/>
</dbReference>
<feature type="domain" description="Quinate/shikimate 5-dehydrogenase/glutamyl-tRNA reductase" evidence="7">
    <location>
        <begin position="126"/>
        <end position="183"/>
    </location>
</feature>
<dbReference type="Gene3D" id="3.40.50.720">
    <property type="entry name" value="NAD(P)-binding Rossmann-like Domain"/>
    <property type="match status" value="1"/>
</dbReference>
<gene>
    <name evidence="9" type="ORF">SAMN05660686_00334</name>
</gene>
<keyword evidence="3" id="KW-0521">NADP</keyword>
<dbReference type="GO" id="GO:0050661">
    <property type="term" value="F:NADP binding"/>
    <property type="evidence" value="ECO:0007669"/>
    <property type="project" value="TreeGrafter"/>
</dbReference>
<organism evidence="9 10">
    <name type="scientific">Thalassobaculum litoreum DSM 18839</name>
    <dbReference type="NCBI Taxonomy" id="1123362"/>
    <lineage>
        <taxon>Bacteria</taxon>
        <taxon>Pseudomonadati</taxon>
        <taxon>Pseudomonadota</taxon>
        <taxon>Alphaproteobacteria</taxon>
        <taxon>Rhodospirillales</taxon>
        <taxon>Thalassobaculaceae</taxon>
        <taxon>Thalassobaculum</taxon>
    </lineage>
</organism>
<evidence type="ECO:0000313" key="10">
    <source>
        <dbReference type="Proteomes" id="UP000198615"/>
    </source>
</evidence>
<evidence type="ECO:0000256" key="6">
    <source>
        <dbReference type="ARBA" id="ARBA00049442"/>
    </source>
</evidence>
<protein>
    <recommendedName>
        <fullName evidence="2">shikimate dehydrogenase (NADP(+))</fullName>
        <ecNumber evidence="2">1.1.1.25</ecNumber>
    </recommendedName>
</protein>